<keyword evidence="2" id="KW-1185">Reference proteome</keyword>
<organism evidence="1 2">
    <name type="scientific">Ahniella affigens</name>
    <dbReference type="NCBI Taxonomy" id="2021234"/>
    <lineage>
        <taxon>Bacteria</taxon>
        <taxon>Pseudomonadati</taxon>
        <taxon>Pseudomonadota</taxon>
        <taxon>Gammaproteobacteria</taxon>
        <taxon>Lysobacterales</taxon>
        <taxon>Rhodanobacteraceae</taxon>
        <taxon>Ahniella</taxon>
    </lineage>
</organism>
<proteinExistence type="predicted"/>
<evidence type="ECO:0000313" key="1">
    <source>
        <dbReference type="EMBL" id="AVP97419.1"/>
    </source>
</evidence>
<dbReference type="OrthoDB" id="9814067at2"/>
<gene>
    <name evidence="1" type="ORF">C7S18_09525</name>
</gene>
<reference evidence="1 2" key="1">
    <citation type="submission" date="2018-03" db="EMBL/GenBank/DDBJ databases">
        <title>Ahniella affigens gen. nov., sp. nov., a gammaproteobacterium isolated from sandy soil near a stream.</title>
        <authorList>
            <person name="Ko Y."/>
            <person name="Kim J.-H."/>
        </authorList>
    </citation>
    <scope>NUCLEOTIDE SEQUENCE [LARGE SCALE GENOMIC DNA]</scope>
    <source>
        <strain evidence="1 2">D13</strain>
    </source>
</reference>
<sequence length="122" mass="13735">MRELAEAYSVSISAHAVMSHHLDVVLKVDAQAAEGWSDEEVARRWGLVFPGSDEPEAMAIRIANTASMPEQPTLYQEREFWVFFSKACWAPYPLRCVCVGSSRCHDFANKPIQNHPSAAHQY</sequence>
<evidence type="ECO:0000313" key="2">
    <source>
        <dbReference type="Proteomes" id="UP000241074"/>
    </source>
</evidence>
<protein>
    <submittedName>
        <fullName evidence="1">Uncharacterized protein</fullName>
    </submittedName>
</protein>
<reference evidence="1 2" key="2">
    <citation type="submission" date="2018-03" db="EMBL/GenBank/DDBJ databases">
        <authorList>
            <person name="Keele B.F."/>
        </authorList>
    </citation>
    <scope>NUCLEOTIDE SEQUENCE [LARGE SCALE GENOMIC DNA]</scope>
    <source>
        <strain evidence="1 2">D13</strain>
    </source>
</reference>
<accession>A0A2P1PRE4</accession>
<dbReference type="RefSeq" id="WP_106891343.1">
    <property type="nucleotide sequence ID" value="NZ_CP027860.1"/>
</dbReference>
<dbReference type="Proteomes" id="UP000241074">
    <property type="component" value="Chromosome"/>
</dbReference>
<dbReference type="KEGG" id="xba:C7S18_09525"/>
<dbReference type="EMBL" id="CP027860">
    <property type="protein sequence ID" value="AVP97419.1"/>
    <property type="molecule type" value="Genomic_DNA"/>
</dbReference>
<dbReference type="AlphaFoldDB" id="A0A2P1PRE4"/>
<name>A0A2P1PRE4_9GAMM</name>